<dbReference type="STRING" id="153721.MYP_3762"/>
<gene>
    <name evidence="1" type="ORF">MYP_3762</name>
</gene>
<reference evidence="1 2" key="1">
    <citation type="submission" date="2014-09" db="EMBL/GenBank/DDBJ databases">
        <title>Sporocytophaga myxococcoides PG-01 genome sequencing.</title>
        <authorList>
            <person name="Liu L."/>
            <person name="Gao P.J."/>
            <person name="Chen G.J."/>
            <person name="Wang L.S."/>
        </authorList>
    </citation>
    <scope>NUCLEOTIDE SEQUENCE [LARGE SCALE GENOMIC DNA]</scope>
    <source>
        <strain evidence="1 2">PG-01</strain>
    </source>
</reference>
<keyword evidence="2" id="KW-1185">Reference proteome</keyword>
<dbReference type="Proteomes" id="UP000030185">
    <property type="component" value="Unassembled WGS sequence"/>
</dbReference>
<accession>A0A098LJF1</accession>
<dbReference type="EMBL" id="BBLT01000008">
    <property type="protein sequence ID" value="GAL86532.1"/>
    <property type="molecule type" value="Genomic_DNA"/>
</dbReference>
<dbReference type="AlphaFoldDB" id="A0A098LJF1"/>
<organism evidence="1 2">
    <name type="scientific">Sporocytophaga myxococcoides</name>
    <dbReference type="NCBI Taxonomy" id="153721"/>
    <lineage>
        <taxon>Bacteria</taxon>
        <taxon>Pseudomonadati</taxon>
        <taxon>Bacteroidota</taxon>
        <taxon>Cytophagia</taxon>
        <taxon>Cytophagales</taxon>
        <taxon>Cytophagaceae</taxon>
        <taxon>Sporocytophaga</taxon>
    </lineage>
</organism>
<protein>
    <submittedName>
        <fullName evidence="1">Heavy metal transport/detoxification protein</fullName>
    </submittedName>
</protein>
<evidence type="ECO:0000313" key="1">
    <source>
        <dbReference type="EMBL" id="GAL86532.1"/>
    </source>
</evidence>
<comment type="caution">
    <text evidence="1">The sequence shown here is derived from an EMBL/GenBank/DDBJ whole genome shotgun (WGS) entry which is preliminary data.</text>
</comment>
<name>A0A098LJF1_9BACT</name>
<proteinExistence type="predicted"/>
<evidence type="ECO:0000313" key="2">
    <source>
        <dbReference type="Proteomes" id="UP000030185"/>
    </source>
</evidence>
<sequence length="122" mass="14410">MDFVEAVKMDLNTNEAIVFFHKKYKTDFKKVSKKIYDSGFSVREISTSLNFDTISIEGNAFQVNGDKFYILGEERPNLTGERSFRFLDKNLISKKEYSRWSYFIKENDKVHSEKQKAYHISL</sequence>